<keyword evidence="3" id="KW-1185">Reference proteome</keyword>
<dbReference type="Pfam" id="PF03330">
    <property type="entry name" value="DPBB_1"/>
    <property type="match status" value="1"/>
</dbReference>
<dbReference type="InterPro" id="IPR007730">
    <property type="entry name" value="SPOR-like_dom"/>
</dbReference>
<dbReference type="GO" id="GO:0042834">
    <property type="term" value="F:peptidoglycan binding"/>
    <property type="evidence" value="ECO:0007669"/>
    <property type="project" value="InterPro"/>
</dbReference>
<dbReference type="CDD" id="cd22268">
    <property type="entry name" value="DPBB_RlpA-like"/>
    <property type="match status" value="1"/>
</dbReference>
<dbReference type="EMBL" id="JABCRE010000002">
    <property type="protein sequence ID" value="NMW31424.1"/>
    <property type="molecule type" value="Genomic_DNA"/>
</dbReference>
<reference evidence="2 3" key="1">
    <citation type="submission" date="2020-04" db="EMBL/GenBank/DDBJ databases">
        <authorList>
            <person name="Liu A."/>
        </authorList>
    </citation>
    <scope>NUCLEOTIDE SEQUENCE [LARGE SCALE GENOMIC DNA]</scope>
    <source>
        <strain evidence="2 3">RZ02</strain>
    </source>
</reference>
<evidence type="ECO:0000259" key="1">
    <source>
        <dbReference type="PROSITE" id="PS51724"/>
    </source>
</evidence>
<dbReference type="AlphaFoldDB" id="A0A848QK09"/>
<accession>A0A848QK09</accession>
<evidence type="ECO:0000313" key="3">
    <source>
        <dbReference type="Proteomes" id="UP000561181"/>
    </source>
</evidence>
<sequence length="359" mass="36991">MTAMLAACGRGADDIPNFSSAAEAAPQTVSYGPEADYPVVIGKPYTVEGQLFTPADRLNYDEVGYAGADPQGGTGITASHKTLPLPSYVEVTSLDTGKTALVRVERRGPMTTQRLVGLSAGALSQLGISDGSPIRIRRVNALETDRAKLRRGQAASERMETPASLVAILKRKLPESGSVSLAQANPPAASVAGAMPAMASSSRAVPESITPAAVAAAKPSTELPAANAASFADAFSRNRAAVTQYPLPPLSGARQAAAPVRMAPAASPRAVPRVARTAPPASSAVTSGDIDDGFVIQAAAFSSKANAERAASKIDGFIQQSGRYYRVRKGPFANRGQAEAALAKIRAAGYRDARVFSAG</sequence>
<gene>
    <name evidence="2" type="ORF">HKD42_05075</name>
</gene>
<feature type="domain" description="SPOR" evidence="1">
    <location>
        <begin position="277"/>
        <end position="358"/>
    </location>
</feature>
<dbReference type="Proteomes" id="UP000561181">
    <property type="component" value="Unassembled WGS sequence"/>
</dbReference>
<evidence type="ECO:0000313" key="2">
    <source>
        <dbReference type="EMBL" id="NMW31424.1"/>
    </source>
</evidence>
<name>A0A848QK09_9SPHN</name>
<protein>
    <recommendedName>
        <fullName evidence="1">SPOR domain-containing protein</fullName>
    </recommendedName>
</protein>
<dbReference type="InterPro" id="IPR036680">
    <property type="entry name" value="SPOR-like_sf"/>
</dbReference>
<dbReference type="SUPFAM" id="SSF110997">
    <property type="entry name" value="Sporulation related repeat"/>
    <property type="match status" value="1"/>
</dbReference>
<comment type="caution">
    <text evidence="2">The sequence shown here is derived from an EMBL/GenBank/DDBJ whole genome shotgun (WGS) entry which is preliminary data.</text>
</comment>
<dbReference type="GO" id="GO:0009279">
    <property type="term" value="C:cell outer membrane"/>
    <property type="evidence" value="ECO:0007669"/>
    <property type="project" value="TreeGrafter"/>
</dbReference>
<proteinExistence type="predicted"/>
<dbReference type="PANTHER" id="PTHR34183">
    <property type="entry name" value="ENDOLYTIC PEPTIDOGLYCAN TRANSGLYCOSYLASE RLPA"/>
    <property type="match status" value="1"/>
</dbReference>
<dbReference type="InterPro" id="IPR036908">
    <property type="entry name" value="RlpA-like_sf"/>
</dbReference>
<dbReference type="PANTHER" id="PTHR34183:SF1">
    <property type="entry name" value="ENDOLYTIC PEPTIDOGLYCAN TRANSGLYCOSYLASE RLPA"/>
    <property type="match status" value="1"/>
</dbReference>
<dbReference type="Gene3D" id="3.30.70.1070">
    <property type="entry name" value="Sporulation related repeat"/>
    <property type="match status" value="1"/>
</dbReference>
<dbReference type="InterPro" id="IPR009009">
    <property type="entry name" value="RlpA-like_DPBB"/>
</dbReference>
<dbReference type="Pfam" id="PF05036">
    <property type="entry name" value="SPOR"/>
    <property type="match status" value="1"/>
</dbReference>
<dbReference type="Gene3D" id="2.40.40.10">
    <property type="entry name" value="RlpA-like domain"/>
    <property type="match status" value="1"/>
</dbReference>
<dbReference type="PROSITE" id="PS51724">
    <property type="entry name" value="SPOR"/>
    <property type="match status" value="1"/>
</dbReference>
<organism evidence="2 3">
    <name type="scientific">Pontixanthobacter rizhaonensis</name>
    <dbReference type="NCBI Taxonomy" id="2730337"/>
    <lineage>
        <taxon>Bacteria</taxon>
        <taxon>Pseudomonadati</taxon>
        <taxon>Pseudomonadota</taxon>
        <taxon>Alphaproteobacteria</taxon>
        <taxon>Sphingomonadales</taxon>
        <taxon>Erythrobacteraceae</taxon>
        <taxon>Pontixanthobacter</taxon>
    </lineage>
</organism>